<evidence type="ECO:0000313" key="2">
    <source>
        <dbReference type="EMBL" id="KKN66378.1"/>
    </source>
</evidence>
<accession>A0A0F9VKS0</accession>
<sequence length="111" mass="12376">MSEGDSGRKTAESMARAMRVMALAMREYTWGYLQQVATARVVECEKRGDPAYWRLNVVYFSALVDVAQTQDQGRGVVKFLQGLEIRAREKGLETVDKGPDNGVGDKTTDQD</sequence>
<reference evidence="2" key="1">
    <citation type="journal article" date="2015" name="Nature">
        <title>Complex archaea that bridge the gap between prokaryotes and eukaryotes.</title>
        <authorList>
            <person name="Spang A."/>
            <person name="Saw J.H."/>
            <person name="Jorgensen S.L."/>
            <person name="Zaremba-Niedzwiedzka K."/>
            <person name="Martijn J."/>
            <person name="Lind A.E."/>
            <person name="van Eijk R."/>
            <person name="Schleper C."/>
            <person name="Guy L."/>
            <person name="Ettema T.J."/>
        </authorList>
    </citation>
    <scope>NUCLEOTIDE SEQUENCE</scope>
</reference>
<feature type="region of interest" description="Disordered" evidence="1">
    <location>
        <begin position="91"/>
        <end position="111"/>
    </location>
</feature>
<name>A0A0F9VKS0_9ZZZZ</name>
<comment type="caution">
    <text evidence="2">The sequence shown here is derived from an EMBL/GenBank/DDBJ whole genome shotgun (WGS) entry which is preliminary data.</text>
</comment>
<proteinExistence type="predicted"/>
<evidence type="ECO:0000256" key="1">
    <source>
        <dbReference type="SAM" id="MobiDB-lite"/>
    </source>
</evidence>
<protein>
    <submittedName>
        <fullName evidence="2">Uncharacterized protein</fullName>
    </submittedName>
</protein>
<dbReference type="AlphaFoldDB" id="A0A0F9VKS0"/>
<dbReference type="EMBL" id="LAZR01000502">
    <property type="protein sequence ID" value="KKN66378.1"/>
    <property type="molecule type" value="Genomic_DNA"/>
</dbReference>
<organism evidence="2">
    <name type="scientific">marine sediment metagenome</name>
    <dbReference type="NCBI Taxonomy" id="412755"/>
    <lineage>
        <taxon>unclassified sequences</taxon>
        <taxon>metagenomes</taxon>
        <taxon>ecological metagenomes</taxon>
    </lineage>
</organism>
<gene>
    <name evidence="2" type="ORF">LCGC14_0471990</name>
</gene>